<dbReference type="InterPro" id="IPR000620">
    <property type="entry name" value="EamA_dom"/>
</dbReference>
<feature type="transmembrane region" description="Helical" evidence="6">
    <location>
        <begin position="151"/>
        <end position="172"/>
    </location>
</feature>
<dbReference type="SUPFAM" id="SSF103481">
    <property type="entry name" value="Multidrug resistance efflux transporter EmrE"/>
    <property type="match status" value="1"/>
</dbReference>
<evidence type="ECO:0000256" key="2">
    <source>
        <dbReference type="ARBA" id="ARBA00022475"/>
    </source>
</evidence>
<feature type="transmembrane region" description="Helical" evidence="6">
    <location>
        <begin position="268"/>
        <end position="289"/>
    </location>
</feature>
<accession>N8XKJ5</accession>
<proteinExistence type="predicted"/>
<feature type="transmembrane region" description="Helical" evidence="6">
    <location>
        <begin position="184"/>
        <end position="201"/>
    </location>
</feature>
<name>N8XKJ5_9GAMM</name>
<evidence type="ECO:0000313" key="9">
    <source>
        <dbReference type="Proteomes" id="UP000013209"/>
    </source>
</evidence>
<organism evidence="8 9">
    <name type="scientific">Acinetobacter higginsii</name>
    <dbReference type="NCBI Taxonomy" id="70347"/>
    <lineage>
        <taxon>Bacteria</taxon>
        <taxon>Pseudomonadati</taxon>
        <taxon>Pseudomonadota</taxon>
        <taxon>Gammaproteobacteria</taxon>
        <taxon>Moraxellales</taxon>
        <taxon>Moraxellaceae</taxon>
        <taxon>Acinetobacter</taxon>
    </lineage>
</organism>
<dbReference type="PANTHER" id="PTHR32322">
    <property type="entry name" value="INNER MEMBRANE TRANSPORTER"/>
    <property type="match status" value="1"/>
</dbReference>
<feature type="transmembrane region" description="Helical" evidence="6">
    <location>
        <begin position="129"/>
        <end position="145"/>
    </location>
</feature>
<feature type="transmembrane region" description="Helical" evidence="6">
    <location>
        <begin position="102"/>
        <end position="122"/>
    </location>
</feature>
<comment type="subcellular location">
    <subcellularLocation>
        <location evidence="1">Cell membrane</location>
        <topology evidence="1">Multi-pass membrane protein</topology>
    </subcellularLocation>
</comment>
<dbReference type="Proteomes" id="UP000013209">
    <property type="component" value="Unassembled WGS sequence"/>
</dbReference>
<dbReference type="InterPro" id="IPR050638">
    <property type="entry name" value="AA-Vitamin_Transporters"/>
</dbReference>
<protein>
    <recommendedName>
        <fullName evidence="7">EamA domain-containing protein</fullName>
    </recommendedName>
</protein>
<dbReference type="PANTHER" id="PTHR32322:SF18">
    <property type="entry name" value="S-ADENOSYLMETHIONINE_S-ADENOSYLHOMOCYSTEINE TRANSPORTER"/>
    <property type="match status" value="1"/>
</dbReference>
<evidence type="ECO:0000313" key="8">
    <source>
        <dbReference type="EMBL" id="ENV07973.1"/>
    </source>
</evidence>
<keyword evidence="3 6" id="KW-0812">Transmembrane</keyword>
<comment type="caution">
    <text evidence="8">The sequence shown here is derived from an EMBL/GenBank/DDBJ whole genome shotgun (WGS) entry which is preliminary data.</text>
</comment>
<feature type="transmembrane region" description="Helical" evidence="6">
    <location>
        <begin position="207"/>
        <end position="230"/>
    </location>
</feature>
<reference evidence="8 9" key="1">
    <citation type="submission" date="2013-02" db="EMBL/GenBank/DDBJ databases">
        <title>The Genome Sequence of Acinetobacter sp. CIP 56.2.</title>
        <authorList>
            <consortium name="The Broad Institute Genome Sequencing Platform"/>
            <consortium name="The Broad Institute Genome Sequencing Center for Infectious Disease"/>
            <person name="Cerqueira G."/>
            <person name="Feldgarden M."/>
            <person name="Courvalin P."/>
            <person name="Perichon B."/>
            <person name="Grillot-Courvalin C."/>
            <person name="Clermont D."/>
            <person name="Rocha E."/>
            <person name="Yoon E.-J."/>
            <person name="Nemec A."/>
            <person name="Walker B."/>
            <person name="Young S.K."/>
            <person name="Zeng Q."/>
            <person name="Gargeya S."/>
            <person name="Fitzgerald M."/>
            <person name="Haas B."/>
            <person name="Abouelleil A."/>
            <person name="Alvarado L."/>
            <person name="Arachchi H.M."/>
            <person name="Berlin A.M."/>
            <person name="Chapman S.B."/>
            <person name="Dewar J."/>
            <person name="Goldberg J."/>
            <person name="Griggs A."/>
            <person name="Gujja S."/>
            <person name="Hansen M."/>
            <person name="Howarth C."/>
            <person name="Imamovic A."/>
            <person name="Larimer J."/>
            <person name="McCowan C."/>
            <person name="Murphy C."/>
            <person name="Neiman D."/>
            <person name="Pearson M."/>
            <person name="Priest M."/>
            <person name="Roberts A."/>
            <person name="Saif S."/>
            <person name="Shea T."/>
            <person name="Sisk P."/>
            <person name="Sykes S."/>
            <person name="Wortman J."/>
            <person name="Nusbaum C."/>
            <person name="Birren B."/>
        </authorList>
    </citation>
    <scope>NUCLEOTIDE SEQUENCE [LARGE SCALE GENOMIC DNA]</scope>
    <source>
        <strain evidence="8 9">CIP 56.2</strain>
    </source>
</reference>
<gene>
    <name evidence="8" type="ORF">F966_03833</name>
</gene>
<feature type="transmembrane region" description="Helical" evidence="6">
    <location>
        <begin position="19"/>
        <end position="38"/>
    </location>
</feature>
<feature type="domain" description="EamA" evidence="7">
    <location>
        <begin position="154"/>
        <end position="283"/>
    </location>
</feature>
<evidence type="ECO:0000256" key="5">
    <source>
        <dbReference type="ARBA" id="ARBA00023136"/>
    </source>
</evidence>
<evidence type="ECO:0000256" key="1">
    <source>
        <dbReference type="ARBA" id="ARBA00004651"/>
    </source>
</evidence>
<evidence type="ECO:0000259" key="7">
    <source>
        <dbReference type="Pfam" id="PF00892"/>
    </source>
</evidence>
<evidence type="ECO:0000256" key="6">
    <source>
        <dbReference type="SAM" id="Phobius"/>
    </source>
</evidence>
<keyword evidence="2" id="KW-1003">Cell membrane</keyword>
<feature type="transmembrane region" description="Helical" evidence="6">
    <location>
        <begin position="78"/>
        <end position="96"/>
    </location>
</feature>
<feature type="transmembrane region" description="Helical" evidence="6">
    <location>
        <begin position="242"/>
        <end position="262"/>
    </location>
</feature>
<dbReference type="PATRIC" id="fig|1144672.3.peg.3707"/>
<sequence>MINPLVIDMIQSVQNKQEFALAAACLSLASVQIGAAIAKTLFPIFGAEGVALIRLSFSALLLWMIFKPWRSFHTQMDWKNLIIYGLILSLMNLLIYKAFSHLSIGIAISIEVLGPLTVAILMSKQKQDLLWGALSFIGLMLLPLGSTNQNFSYIGMFYALAAAFCWGMYIIYGTKVAKGGSNTVAIGMLVATLFALPFGISDLNQLFHSYWILLLCVLVSLLSSTIPFLLDIFAMKKLEPKVFGILLSASPAVSALAGWLILKEHLNPYQISGIAIIMLSCAGCSYFSYKNNKA</sequence>
<dbReference type="eggNOG" id="COG5006">
    <property type="taxonomic scope" value="Bacteria"/>
</dbReference>
<dbReference type="InterPro" id="IPR037185">
    <property type="entry name" value="EmrE-like"/>
</dbReference>
<dbReference type="HOGENOM" id="CLU_057295_0_1_6"/>
<dbReference type="EMBL" id="APPH01000020">
    <property type="protein sequence ID" value="ENV07973.1"/>
    <property type="molecule type" value="Genomic_DNA"/>
</dbReference>
<keyword evidence="5 6" id="KW-0472">Membrane</keyword>
<dbReference type="AlphaFoldDB" id="N8XKJ5"/>
<feature type="transmembrane region" description="Helical" evidence="6">
    <location>
        <begin position="44"/>
        <end position="66"/>
    </location>
</feature>
<dbReference type="Gene3D" id="1.10.3730.20">
    <property type="match status" value="1"/>
</dbReference>
<evidence type="ECO:0000256" key="4">
    <source>
        <dbReference type="ARBA" id="ARBA00022989"/>
    </source>
</evidence>
<evidence type="ECO:0000256" key="3">
    <source>
        <dbReference type="ARBA" id="ARBA00022692"/>
    </source>
</evidence>
<dbReference type="GO" id="GO:0005886">
    <property type="term" value="C:plasma membrane"/>
    <property type="evidence" value="ECO:0007669"/>
    <property type="project" value="UniProtKB-SubCell"/>
</dbReference>
<dbReference type="Pfam" id="PF00892">
    <property type="entry name" value="EamA"/>
    <property type="match status" value="1"/>
</dbReference>
<keyword evidence="4 6" id="KW-1133">Transmembrane helix</keyword>